<dbReference type="Proteomes" id="UP000817658">
    <property type="component" value="Chromosome 1"/>
</dbReference>
<gene>
    <name evidence="1" type="ORF">OSJNBb0024F06.20</name>
    <name evidence="2" type="ORF">P0712E02.7</name>
</gene>
<name>Q5ZAH7_ORYSJ</name>
<dbReference type="PANTHER" id="PTHR17695:SF11">
    <property type="entry name" value="SMALL SUBUNIT PROCESSOME COMPONENT 20 HOMOLOG"/>
    <property type="match status" value="1"/>
</dbReference>
<reference evidence="3" key="2">
    <citation type="journal article" date="2005" name="Nature">
        <title>The map-based sequence of the rice genome.</title>
        <authorList>
            <consortium name="International rice genome sequencing project (IRGSP)"/>
            <person name="Matsumoto T."/>
            <person name="Wu J."/>
            <person name="Kanamori H."/>
            <person name="Katayose Y."/>
            <person name="Fujisawa M."/>
            <person name="Namiki N."/>
            <person name="Mizuno H."/>
            <person name="Yamamoto K."/>
            <person name="Antonio B.A."/>
            <person name="Baba T."/>
            <person name="Sakata K."/>
            <person name="Nagamura Y."/>
            <person name="Aoki H."/>
            <person name="Arikawa K."/>
            <person name="Arita K."/>
            <person name="Bito T."/>
            <person name="Chiden Y."/>
            <person name="Fujitsuka N."/>
            <person name="Fukunaka R."/>
            <person name="Hamada M."/>
            <person name="Harada C."/>
            <person name="Hayashi A."/>
            <person name="Hijishita S."/>
            <person name="Honda M."/>
            <person name="Hosokawa S."/>
            <person name="Ichikawa Y."/>
            <person name="Idonuma A."/>
            <person name="Iijima M."/>
            <person name="Ikeda M."/>
            <person name="Ikeno M."/>
            <person name="Ito K."/>
            <person name="Ito S."/>
            <person name="Ito T."/>
            <person name="Ito Y."/>
            <person name="Ito Y."/>
            <person name="Iwabuchi A."/>
            <person name="Kamiya K."/>
            <person name="Karasawa W."/>
            <person name="Kurita K."/>
            <person name="Katagiri S."/>
            <person name="Kikuta A."/>
            <person name="Kobayashi H."/>
            <person name="Kobayashi N."/>
            <person name="Machita K."/>
            <person name="Maehara T."/>
            <person name="Masukawa M."/>
            <person name="Mizubayashi T."/>
            <person name="Mukai Y."/>
            <person name="Nagasaki H."/>
            <person name="Nagata Y."/>
            <person name="Naito S."/>
            <person name="Nakashima M."/>
            <person name="Nakama Y."/>
            <person name="Nakamichi Y."/>
            <person name="Nakamura M."/>
            <person name="Meguro A."/>
            <person name="Negishi M."/>
            <person name="Ohta I."/>
            <person name="Ohta T."/>
            <person name="Okamoto M."/>
            <person name="Ono N."/>
            <person name="Saji S."/>
            <person name="Sakaguchi M."/>
            <person name="Sakai K."/>
            <person name="Shibata M."/>
            <person name="Shimokawa T."/>
            <person name="Song J."/>
            <person name="Takazaki Y."/>
            <person name="Terasawa K."/>
            <person name="Tsugane M."/>
            <person name="Tsuji K."/>
            <person name="Ueda S."/>
            <person name="Waki K."/>
            <person name="Yamagata H."/>
            <person name="Yamamoto M."/>
            <person name="Yamamoto S."/>
            <person name="Yamane H."/>
            <person name="Yoshiki S."/>
            <person name="Yoshihara R."/>
            <person name="Yukawa K."/>
            <person name="Zhong H."/>
            <person name="Yano M."/>
            <person name="Yuan Q."/>
            <person name="Ouyang S."/>
            <person name="Liu J."/>
            <person name="Jones K.M."/>
            <person name="Gansberger K."/>
            <person name="Moffat K."/>
            <person name="Hill J."/>
            <person name="Bera J."/>
            <person name="Fadrosh D."/>
            <person name="Jin S."/>
            <person name="Johri S."/>
            <person name="Kim M."/>
            <person name="Overton L."/>
            <person name="Reardon M."/>
            <person name="Tsitrin T."/>
            <person name="Vuong H."/>
            <person name="Weaver B."/>
            <person name="Ciecko A."/>
            <person name="Tallon L."/>
            <person name="Jackson J."/>
            <person name="Pai G."/>
            <person name="Aken S.V."/>
            <person name="Utterback T."/>
            <person name="Reidmuller S."/>
            <person name="Feldblyum T."/>
            <person name="Hsiao J."/>
            <person name="Zismann V."/>
            <person name="Iobst S."/>
            <person name="de Vazeille A.R."/>
            <person name="Buell C.R."/>
            <person name="Ying K."/>
            <person name="Li Y."/>
            <person name="Lu T."/>
            <person name="Huang Y."/>
            <person name="Zhao Q."/>
            <person name="Feng Q."/>
            <person name="Zhang L."/>
            <person name="Zhu J."/>
            <person name="Weng Q."/>
            <person name="Mu J."/>
            <person name="Lu Y."/>
            <person name="Fan D."/>
            <person name="Liu Y."/>
            <person name="Guan J."/>
            <person name="Zhang Y."/>
            <person name="Yu S."/>
            <person name="Liu X."/>
            <person name="Zhang Y."/>
            <person name="Hong G."/>
            <person name="Han B."/>
            <person name="Choisne N."/>
            <person name="Demange N."/>
            <person name="Orjeda G."/>
            <person name="Samain S."/>
            <person name="Cattolico L."/>
            <person name="Pelletier E."/>
            <person name="Couloux A."/>
            <person name="Segurens B."/>
            <person name="Wincker P."/>
            <person name="D'Hont A."/>
            <person name="Scarpelli C."/>
            <person name="Weissenbach J."/>
            <person name="Salanoubat M."/>
            <person name="Quetier F."/>
            <person name="Yu Y."/>
            <person name="Kim H.R."/>
            <person name="Rambo T."/>
            <person name="Currie J."/>
            <person name="Collura K."/>
            <person name="Luo M."/>
            <person name="Yang T."/>
            <person name="Ammiraju J.S.S."/>
            <person name="Engler F."/>
            <person name="Soderlund C."/>
            <person name="Wing R.A."/>
            <person name="Palmer L.E."/>
            <person name="de la Bastide M."/>
            <person name="Spiegel L."/>
            <person name="Nascimento L."/>
            <person name="Zutavern T."/>
            <person name="O'Shaughnessy A."/>
            <person name="Dike S."/>
            <person name="Dedhia N."/>
            <person name="Preston R."/>
            <person name="Balija V."/>
            <person name="McCombie W.R."/>
            <person name="Chow T."/>
            <person name="Chen H."/>
            <person name="Chung M."/>
            <person name="Chen C."/>
            <person name="Shaw J."/>
            <person name="Wu H."/>
            <person name="Hsiao K."/>
            <person name="Chao Y."/>
            <person name="Chu M."/>
            <person name="Cheng C."/>
            <person name="Hour A."/>
            <person name="Lee P."/>
            <person name="Lin S."/>
            <person name="Lin Y."/>
            <person name="Liou J."/>
            <person name="Liu S."/>
            <person name="Hsing Y."/>
            <person name="Raghuvanshi S."/>
            <person name="Mohanty A."/>
            <person name="Bharti A.K."/>
            <person name="Gaur A."/>
            <person name="Gupta V."/>
            <person name="Kumar D."/>
            <person name="Ravi V."/>
            <person name="Vij S."/>
            <person name="Kapur A."/>
            <person name="Khurana P."/>
            <person name="Khurana P."/>
            <person name="Khurana J.P."/>
            <person name="Tyagi A.K."/>
            <person name="Gaikwad K."/>
            <person name="Singh A."/>
            <person name="Dalal V."/>
            <person name="Srivastava S."/>
            <person name="Dixit A."/>
            <person name="Pal A.K."/>
            <person name="Ghazi I.A."/>
            <person name="Yadav M."/>
            <person name="Pandit A."/>
            <person name="Bhargava A."/>
            <person name="Sureshbabu K."/>
            <person name="Batra K."/>
            <person name="Sharma T.R."/>
            <person name="Mohapatra T."/>
            <person name="Singh N.K."/>
            <person name="Messing J."/>
            <person name="Nelson A.B."/>
            <person name="Fuks G."/>
            <person name="Kavchok S."/>
            <person name="Keizer G."/>
            <person name="Linton E."/>
            <person name="Llaca V."/>
            <person name="Song R."/>
            <person name="Tanyolac B."/>
            <person name="Young S."/>
            <person name="Ho-Il K."/>
            <person name="Hahn J.H."/>
            <person name="Sangsakoo G."/>
            <person name="Vanavichit A."/>
            <person name="de Mattos Luiz.A.T."/>
            <person name="Zimmer P.D."/>
            <person name="Malone G."/>
            <person name="Dellagostin O."/>
            <person name="de Oliveira A.C."/>
            <person name="Bevan M."/>
            <person name="Bancroft I."/>
            <person name="Minx P."/>
            <person name="Cordum H."/>
            <person name="Wilson R."/>
            <person name="Cheng Z."/>
            <person name="Jin W."/>
            <person name="Jiang J."/>
            <person name="Leong S.A."/>
            <person name="Iwama H."/>
            <person name="Gojobori T."/>
            <person name="Itoh T."/>
            <person name="Niimura Y."/>
            <person name="Fujii Y."/>
            <person name="Habara T."/>
            <person name="Sakai H."/>
            <person name="Sato Y."/>
            <person name="Wilson G."/>
            <person name="Kumar K."/>
            <person name="McCouch S."/>
            <person name="Juretic N."/>
            <person name="Hoen D."/>
            <person name="Wright S."/>
            <person name="Bruskiewich R."/>
            <person name="Bureau T."/>
            <person name="Miyao A."/>
            <person name="Hirochika H."/>
            <person name="Nishikawa T."/>
            <person name="Kadowaki K."/>
            <person name="Sugiura M."/>
            <person name="Burr B."/>
            <person name="Sasaki T."/>
        </authorList>
    </citation>
    <scope>NUCLEOTIDE SEQUENCE [LARGE SCALE GENOMIC DNA]</scope>
    <source>
        <strain evidence="3">cv. Nipponbare</strain>
    </source>
</reference>
<dbReference type="AlphaFoldDB" id="Q5ZAH7"/>
<evidence type="ECO:0000313" key="3">
    <source>
        <dbReference type="Proteomes" id="UP000000763"/>
    </source>
</evidence>
<dbReference type="PANTHER" id="PTHR17695">
    <property type="entry name" value="SMALL SUBUNIT PROCESSOME COMPONENT 20 HOMOLOG"/>
    <property type="match status" value="1"/>
</dbReference>
<accession>Q5ZAH7</accession>
<dbReference type="Proteomes" id="UP000000763">
    <property type="component" value="Chromosome 1"/>
</dbReference>
<evidence type="ECO:0000313" key="1">
    <source>
        <dbReference type="EMBL" id="BAD53230.1"/>
    </source>
</evidence>
<organism evidence="1">
    <name type="scientific">Oryza sativa subsp. japonica</name>
    <name type="common">Rice</name>
    <dbReference type="NCBI Taxonomy" id="39947"/>
    <lineage>
        <taxon>Eukaryota</taxon>
        <taxon>Viridiplantae</taxon>
        <taxon>Streptophyta</taxon>
        <taxon>Embryophyta</taxon>
        <taxon>Tracheophyta</taxon>
        <taxon>Spermatophyta</taxon>
        <taxon>Magnoliopsida</taxon>
        <taxon>Liliopsida</taxon>
        <taxon>Poales</taxon>
        <taxon>Poaceae</taxon>
        <taxon>BOP clade</taxon>
        <taxon>Oryzoideae</taxon>
        <taxon>Oryzeae</taxon>
        <taxon>Oryzinae</taxon>
        <taxon>Oryza</taxon>
        <taxon>Oryza sativa</taxon>
    </lineage>
</organism>
<dbReference type="InterPro" id="IPR052575">
    <property type="entry name" value="SSU_processome_comp_20"/>
</dbReference>
<evidence type="ECO:0000313" key="2">
    <source>
        <dbReference type="EMBL" id="BAD53403.1"/>
    </source>
</evidence>
<accession>Q5ZB02</accession>
<proteinExistence type="predicted"/>
<dbReference type="EMBL" id="AP003341">
    <property type="protein sequence ID" value="BAD53230.1"/>
    <property type="molecule type" value="Genomic_DNA"/>
</dbReference>
<reference evidence="1" key="1">
    <citation type="journal article" date="2002" name="Nature">
        <title>The genome sequence and structure of rice chromosome 1.</title>
        <authorList>
            <person name="Sasaki T."/>
            <person name="Matsumoto T."/>
            <person name="Yamamoto K."/>
            <person name="Sakata K."/>
            <person name="Baba T."/>
            <person name="Katayose Y."/>
            <person name="Wu J."/>
            <person name="Niimura Y."/>
            <person name="Cheng Z."/>
            <person name="Nagamura Y."/>
            <person name="Antonio B.A."/>
            <person name="Kanamori H."/>
            <person name="Hosokawa S."/>
            <person name="Masukawa M."/>
            <person name="Arikawa K."/>
            <person name="Chiden Y."/>
            <person name="Hayashi M."/>
            <person name="Okamoto M."/>
            <person name="Ando T."/>
            <person name="Aoki H."/>
            <person name="Arita K."/>
            <person name="Hamada M."/>
            <person name="Harada C."/>
            <person name="Hijishita S."/>
            <person name="Honda M."/>
            <person name="Ichikawa Y."/>
            <person name="Idonuma A."/>
            <person name="Iijima M."/>
            <person name="Ikeda M."/>
            <person name="Ikeno M."/>
            <person name="Itoh S."/>
            <person name="Itoh T."/>
            <person name="Itoh Y."/>
            <person name="Itoh Y."/>
            <person name="Iwabuchi A."/>
            <person name="Kamiya K."/>
            <person name="Karasawa W."/>
            <person name="Katagiri S."/>
            <person name="Kikuta A."/>
            <person name="Kobayashi N."/>
            <person name="Kono I."/>
            <person name="Machita K."/>
            <person name="Maehara T."/>
            <person name="Mizuno H."/>
            <person name="Mizubayashi T."/>
            <person name="Mukai Y."/>
            <person name="Nagasaki H."/>
            <person name="Nakashima M."/>
            <person name="Nakama Y."/>
            <person name="Nakamichi Y."/>
            <person name="Nakamura M."/>
            <person name="Namiki N."/>
            <person name="Negishi M."/>
            <person name="Ohta I."/>
            <person name="Ono N."/>
            <person name="Saji S."/>
            <person name="Sakai K."/>
            <person name="Shibata M."/>
            <person name="Shimokawa T."/>
            <person name="Shomura A."/>
            <person name="Song J."/>
            <person name="Takazaki Y."/>
            <person name="Terasawa K."/>
            <person name="Tsuji K."/>
            <person name="Waki K."/>
            <person name="Yamagata H."/>
            <person name="Yamane H."/>
            <person name="Yoshiki S."/>
            <person name="Yoshihara R."/>
            <person name="Yukawa K."/>
            <person name="Zhong H."/>
            <person name="Iwama H."/>
            <person name="Endo T."/>
            <person name="Ito H."/>
            <person name="Hahn J.H."/>
            <person name="Kim H.I."/>
            <person name="Eun M.Y."/>
            <person name="Yano M."/>
            <person name="Jiang J."/>
            <person name="Gojobori T."/>
        </authorList>
    </citation>
    <scope>NUCLEOTIDE SEQUENCE</scope>
</reference>
<dbReference type="EMBL" id="AP003492">
    <property type="protein sequence ID" value="BAD53403.1"/>
    <property type="molecule type" value="Genomic_DNA"/>
</dbReference>
<sequence>MATPSYAAVKCLNTSSSSRKRFVFKSFSQRVEEIDIDVYRSLHEVKAEPSSGSSFFLDALVEWRVSPLHPSLASVLQLFLVNTRTLRAAEMLNVVLRSLRKA</sequence>
<reference evidence="3" key="3">
    <citation type="journal article" date="2008" name="Nucleic Acids Res.">
        <title>The rice annotation project database (RAP-DB): 2008 update.</title>
        <authorList>
            <consortium name="The rice annotation project (RAP)"/>
        </authorList>
    </citation>
    <scope>GENOME REANNOTATION</scope>
    <source>
        <strain evidence="3">cv. Nipponbare</strain>
    </source>
</reference>
<protein>
    <submittedName>
        <fullName evidence="1">Uncharacterized protein</fullName>
    </submittedName>
</protein>